<dbReference type="Proteomes" id="UP000464718">
    <property type="component" value="Chromosome ii"/>
</dbReference>
<dbReference type="EMBL" id="CP034299">
    <property type="protein sequence ID" value="QHH12542.1"/>
    <property type="molecule type" value="Genomic_DNA"/>
</dbReference>
<protein>
    <recommendedName>
        <fullName evidence="2">Integrase catalytic domain-containing protein</fullName>
    </recommendedName>
</protein>
<dbReference type="InterPro" id="IPR012337">
    <property type="entry name" value="RNaseH-like_sf"/>
</dbReference>
<gene>
    <name evidence="3" type="ORF">EHC69_25130</name>
</gene>
<evidence type="ECO:0000259" key="2">
    <source>
        <dbReference type="Pfam" id="PF13683"/>
    </source>
</evidence>
<dbReference type="RefSeq" id="WP_159408479.1">
    <property type="nucleotide sequence ID" value="NZ_CP034299.1"/>
</dbReference>
<dbReference type="InterPro" id="IPR001584">
    <property type="entry name" value="Integrase_cat-core"/>
</dbReference>
<dbReference type="GO" id="GO:0015074">
    <property type="term" value="P:DNA integration"/>
    <property type="evidence" value="ECO:0007669"/>
    <property type="project" value="InterPro"/>
</dbReference>
<feature type="domain" description="Integrase catalytic" evidence="2">
    <location>
        <begin position="14"/>
        <end position="79"/>
    </location>
</feature>
<dbReference type="AlphaFoldDB" id="A0AAX1FZS6"/>
<evidence type="ECO:0000256" key="1">
    <source>
        <dbReference type="SAM" id="MobiDB-lite"/>
    </source>
</evidence>
<proteinExistence type="predicted"/>
<accession>A0AAX1FZS6</accession>
<dbReference type="SUPFAM" id="SSF53098">
    <property type="entry name" value="Ribonuclease H-like"/>
    <property type="match status" value="1"/>
</dbReference>
<evidence type="ECO:0000313" key="4">
    <source>
        <dbReference type="Proteomes" id="UP000464718"/>
    </source>
</evidence>
<dbReference type="Pfam" id="PF13683">
    <property type="entry name" value="rve_3"/>
    <property type="match status" value="1"/>
</dbReference>
<reference evidence="3 4" key="1">
    <citation type="submission" date="2018-12" db="EMBL/GenBank/DDBJ databases">
        <title>Genomic insights into the evolutionary origins and pathogenicity of five Vibrio parahaemolyticus strains isolated from the shrimp with acute hepatopancreatic necrosis disease (AHPND).</title>
        <authorList>
            <person name="Yang Q."/>
            <person name="Dong X."/>
            <person name="Xie G."/>
            <person name="Fu S."/>
            <person name="Zou P."/>
            <person name="Sun J."/>
            <person name="Wang Y."/>
            <person name="Huang J."/>
        </authorList>
    </citation>
    <scope>NUCLEOTIDE SEQUENCE [LARGE SCALE GENOMIC DNA]</scope>
    <source>
        <strain evidence="3 4">20160303005-1</strain>
    </source>
</reference>
<name>A0AAX1FZS6_VIBPH</name>
<sequence>MKSLTFKAKMNELGVSSLYSRPRFSDDNPFVEPLFRTVKFMPNWPTRGFENLDSGRCWIEAFECWYNTEHEHSKQNYVTLSQRHNGKDKEILKRRAEVSLTAKPLNPERLSSDIGNCKPVGKIHLNPEREAA</sequence>
<organism evidence="3 4">
    <name type="scientific">Vibrio parahaemolyticus</name>
    <dbReference type="NCBI Taxonomy" id="670"/>
    <lineage>
        <taxon>Bacteria</taxon>
        <taxon>Pseudomonadati</taxon>
        <taxon>Pseudomonadota</taxon>
        <taxon>Gammaproteobacteria</taxon>
        <taxon>Vibrionales</taxon>
        <taxon>Vibrionaceae</taxon>
        <taxon>Vibrio</taxon>
    </lineage>
</organism>
<evidence type="ECO:0000313" key="3">
    <source>
        <dbReference type="EMBL" id="QHH12542.1"/>
    </source>
</evidence>
<feature type="region of interest" description="Disordered" evidence="1">
    <location>
        <begin position="110"/>
        <end position="132"/>
    </location>
</feature>